<evidence type="ECO:0000256" key="1">
    <source>
        <dbReference type="SAM" id="SignalP"/>
    </source>
</evidence>
<sequence>MTFITLQFSLLKIVKNIFCTVNVQHDCASSGAVCDKLWDMQVQQEHSEIITKKKLVIDHTSTNMYLLNIHALHNYQQTAATIPEAIQAQRSTPRPLDHQAL</sequence>
<evidence type="ECO:0000313" key="2">
    <source>
        <dbReference type="EMBL" id="KIK76238.1"/>
    </source>
</evidence>
<gene>
    <name evidence="2" type="ORF">PAXRUDRAFT_170530</name>
</gene>
<dbReference type="AlphaFoldDB" id="A0A0D0CLR5"/>
<dbReference type="Proteomes" id="UP000054538">
    <property type="component" value="Unassembled WGS sequence"/>
</dbReference>
<feature type="signal peptide" evidence="1">
    <location>
        <begin position="1"/>
        <end position="19"/>
    </location>
</feature>
<organism evidence="2 3">
    <name type="scientific">Paxillus rubicundulus Ve08.2h10</name>
    <dbReference type="NCBI Taxonomy" id="930991"/>
    <lineage>
        <taxon>Eukaryota</taxon>
        <taxon>Fungi</taxon>
        <taxon>Dikarya</taxon>
        <taxon>Basidiomycota</taxon>
        <taxon>Agaricomycotina</taxon>
        <taxon>Agaricomycetes</taxon>
        <taxon>Agaricomycetidae</taxon>
        <taxon>Boletales</taxon>
        <taxon>Paxilineae</taxon>
        <taxon>Paxillaceae</taxon>
        <taxon>Paxillus</taxon>
    </lineage>
</organism>
<keyword evidence="1" id="KW-0732">Signal</keyword>
<evidence type="ECO:0000313" key="3">
    <source>
        <dbReference type="Proteomes" id="UP000054538"/>
    </source>
</evidence>
<name>A0A0D0CLR5_9AGAM</name>
<dbReference type="HOGENOM" id="CLU_157667_2_1_1"/>
<protein>
    <submittedName>
        <fullName evidence="2">Unplaced genomic scaffold scaffold_2777, whole genome shotgun sequence</fullName>
    </submittedName>
</protein>
<reference evidence="2 3" key="1">
    <citation type="submission" date="2014-04" db="EMBL/GenBank/DDBJ databases">
        <authorList>
            <consortium name="DOE Joint Genome Institute"/>
            <person name="Kuo A."/>
            <person name="Kohler A."/>
            <person name="Jargeat P."/>
            <person name="Nagy L.G."/>
            <person name="Floudas D."/>
            <person name="Copeland A."/>
            <person name="Barry K.W."/>
            <person name="Cichocki N."/>
            <person name="Veneault-Fourrey C."/>
            <person name="LaButti K."/>
            <person name="Lindquist E.A."/>
            <person name="Lipzen A."/>
            <person name="Lundell T."/>
            <person name="Morin E."/>
            <person name="Murat C."/>
            <person name="Sun H."/>
            <person name="Tunlid A."/>
            <person name="Henrissat B."/>
            <person name="Grigoriev I.V."/>
            <person name="Hibbett D.S."/>
            <person name="Martin F."/>
            <person name="Nordberg H.P."/>
            <person name="Cantor M.N."/>
            <person name="Hua S.X."/>
        </authorList>
    </citation>
    <scope>NUCLEOTIDE SEQUENCE [LARGE SCALE GENOMIC DNA]</scope>
    <source>
        <strain evidence="2 3">Ve08.2h10</strain>
    </source>
</reference>
<accession>A0A0D0CLR5</accession>
<proteinExistence type="predicted"/>
<feature type="chain" id="PRO_5002208024" evidence="1">
    <location>
        <begin position="20"/>
        <end position="101"/>
    </location>
</feature>
<reference evidence="3" key="2">
    <citation type="submission" date="2015-01" db="EMBL/GenBank/DDBJ databases">
        <title>Evolutionary Origins and Diversification of the Mycorrhizal Mutualists.</title>
        <authorList>
            <consortium name="DOE Joint Genome Institute"/>
            <consortium name="Mycorrhizal Genomics Consortium"/>
            <person name="Kohler A."/>
            <person name="Kuo A."/>
            <person name="Nagy L.G."/>
            <person name="Floudas D."/>
            <person name="Copeland A."/>
            <person name="Barry K.W."/>
            <person name="Cichocki N."/>
            <person name="Veneault-Fourrey C."/>
            <person name="LaButti K."/>
            <person name="Lindquist E.A."/>
            <person name="Lipzen A."/>
            <person name="Lundell T."/>
            <person name="Morin E."/>
            <person name="Murat C."/>
            <person name="Riley R."/>
            <person name="Ohm R."/>
            <person name="Sun H."/>
            <person name="Tunlid A."/>
            <person name="Henrissat B."/>
            <person name="Grigoriev I.V."/>
            <person name="Hibbett D.S."/>
            <person name="Martin F."/>
        </authorList>
    </citation>
    <scope>NUCLEOTIDE SEQUENCE [LARGE SCALE GENOMIC DNA]</scope>
    <source>
        <strain evidence="3">Ve08.2h10</strain>
    </source>
</reference>
<dbReference type="EMBL" id="KN827599">
    <property type="protein sequence ID" value="KIK76238.1"/>
    <property type="molecule type" value="Genomic_DNA"/>
</dbReference>
<keyword evidence="3" id="KW-1185">Reference proteome</keyword>
<dbReference type="OrthoDB" id="3264327at2759"/>
<dbReference type="InParanoid" id="A0A0D0CLR5"/>